<evidence type="ECO:0000313" key="2">
    <source>
        <dbReference type="EMBL" id="JAP76221.1"/>
    </source>
</evidence>
<evidence type="ECO:0008006" key="3">
    <source>
        <dbReference type="Google" id="ProtNLM"/>
    </source>
</evidence>
<feature type="signal peptide" evidence="1">
    <location>
        <begin position="1"/>
        <end position="18"/>
    </location>
</feature>
<proteinExistence type="predicted"/>
<reference evidence="2" key="1">
    <citation type="journal article" date="2016" name="Ticks Tick Borne Dis.">
        <title>De novo assembly and annotation of the salivary gland transcriptome of Rhipicephalus appendiculatus male and female ticks during blood feeding.</title>
        <authorList>
            <person name="de Castro M.H."/>
            <person name="de Klerk D."/>
            <person name="Pienaar R."/>
            <person name="Latif A.A."/>
            <person name="Rees D.J."/>
            <person name="Mans B.J."/>
        </authorList>
    </citation>
    <scope>NUCLEOTIDE SEQUENCE</scope>
    <source>
        <tissue evidence="2">Salivary glands</tissue>
    </source>
</reference>
<feature type="chain" id="PRO_5007284781" description="Secreted protein" evidence="1">
    <location>
        <begin position="19"/>
        <end position="84"/>
    </location>
</feature>
<keyword evidence="1" id="KW-0732">Signal</keyword>
<sequence length="84" mass="9666">MLLLDFYISIFLFKLLMSSLHISATVRVFHGENVIFKDCILHNSPLAIDSATRKWDSCAVSLNADKAYLSLQPRCRRFKVFSEL</sequence>
<organism evidence="2">
    <name type="scientific">Rhipicephalus appendiculatus</name>
    <name type="common">Brown ear tick</name>
    <dbReference type="NCBI Taxonomy" id="34631"/>
    <lineage>
        <taxon>Eukaryota</taxon>
        <taxon>Metazoa</taxon>
        <taxon>Ecdysozoa</taxon>
        <taxon>Arthropoda</taxon>
        <taxon>Chelicerata</taxon>
        <taxon>Arachnida</taxon>
        <taxon>Acari</taxon>
        <taxon>Parasitiformes</taxon>
        <taxon>Ixodida</taxon>
        <taxon>Ixodoidea</taxon>
        <taxon>Ixodidae</taxon>
        <taxon>Rhipicephalinae</taxon>
        <taxon>Rhipicephalus</taxon>
        <taxon>Rhipicephalus</taxon>
    </lineage>
</organism>
<dbReference type="EMBL" id="GEDV01012336">
    <property type="protein sequence ID" value="JAP76221.1"/>
    <property type="molecule type" value="Transcribed_RNA"/>
</dbReference>
<evidence type="ECO:0000256" key="1">
    <source>
        <dbReference type="SAM" id="SignalP"/>
    </source>
</evidence>
<protein>
    <recommendedName>
        <fullName evidence="3">Secreted protein</fullName>
    </recommendedName>
</protein>
<name>A0A131YE88_RHIAP</name>
<dbReference type="AlphaFoldDB" id="A0A131YE88"/>
<accession>A0A131YE88</accession>